<evidence type="ECO:0000256" key="5">
    <source>
        <dbReference type="ARBA" id="ARBA00023242"/>
    </source>
</evidence>
<feature type="coiled-coil region" evidence="6">
    <location>
        <begin position="204"/>
        <end position="259"/>
    </location>
</feature>
<dbReference type="InterPro" id="IPR004827">
    <property type="entry name" value="bZIP"/>
</dbReference>
<evidence type="ECO:0000256" key="6">
    <source>
        <dbReference type="SAM" id="Coils"/>
    </source>
</evidence>
<dbReference type="InterPro" id="IPR044759">
    <property type="entry name" value="bZIP_RF2"/>
</dbReference>
<accession>A0AAV6N5S2</accession>
<dbReference type="PANTHER" id="PTHR13690">
    <property type="entry name" value="TRANSCRIPTION FACTOR POSF21-RELATED"/>
    <property type="match status" value="1"/>
</dbReference>
<dbReference type="EMBL" id="JAGKQH010000009">
    <property type="protein sequence ID" value="KAG6592170.1"/>
    <property type="molecule type" value="Genomic_DNA"/>
</dbReference>
<name>A0AAV6N5S2_9ROSI</name>
<evidence type="ECO:0000256" key="1">
    <source>
        <dbReference type="ARBA" id="ARBA00004123"/>
    </source>
</evidence>
<dbReference type="AlphaFoldDB" id="A0AAV6N5S2"/>
<feature type="compositionally biased region" description="Low complexity" evidence="7">
    <location>
        <begin position="314"/>
        <end position="323"/>
    </location>
</feature>
<keyword evidence="2" id="KW-0805">Transcription regulation</keyword>
<gene>
    <name evidence="9" type="primary">VIP1</name>
    <name evidence="9" type="ORF">SDJN03_14516</name>
</gene>
<sequence>MLMDPNFSSAKPPLAAAAMDIEQMPENPYRGSHHRRSHSDTSFRFPNLDELLFFDPSELDLSMLSSPSSPPSCGAAMVVDSSDSKFSDDAVRPKPEPIVSGSFGGHLRSLSVDSDFLQNLDLGGDSGEIDSLATKTSVSEHRPVRHRHSLSMDGSSSSLEANSSLAIDGVKKAMDPERLAELALIDPKRAKRILANRQSAARSKERKMRYANELERKVQTLQSEATTLSAQVTILQRDTSGLTVENKELKLRLQAMEQQAQLRDALSEALKEEVQRLRIAASQVASGNGNPFNRPPQYPSPRPPLHHFSSSHAQQPGQQQQPPSILAINQQQSDPKWTNSSQLHSHSPNGQAKP</sequence>
<dbReference type="GO" id="GO:0005634">
    <property type="term" value="C:nucleus"/>
    <property type="evidence" value="ECO:0007669"/>
    <property type="project" value="UniProtKB-SubCell"/>
</dbReference>
<organism evidence="9 10">
    <name type="scientific">Cucurbita argyrosperma subsp. sororia</name>
    <dbReference type="NCBI Taxonomy" id="37648"/>
    <lineage>
        <taxon>Eukaryota</taxon>
        <taxon>Viridiplantae</taxon>
        <taxon>Streptophyta</taxon>
        <taxon>Embryophyta</taxon>
        <taxon>Tracheophyta</taxon>
        <taxon>Spermatophyta</taxon>
        <taxon>Magnoliopsida</taxon>
        <taxon>eudicotyledons</taxon>
        <taxon>Gunneridae</taxon>
        <taxon>Pentapetalae</taxon>
        <taxon>rosids</taxon>
        <taxon>fabids</taxon>
        <taxon>Cucurbitales</taxon>
        <taxon>Cucurbitaceae</taxon>
        <taxon>Cucurbiteae</taxon>
        <taxon>Cucurbita</taxon>
    </lineage>
</organism>
<evidence type="ECO:0000313" key="9">
    <source>
        <dbReference type="EMBL" id="KAG6592170.1"/>
    </source>
</evidence>
<dbReference type="GO" id="GO:0003677">
    <property type="term" value="F:DNA binding"/>
    <property type="evidence" value="ECO:0007669"/>
    <property type="project" value="UniProtKB-KW"/>
</dbReference>
<keyword evidence="5" id="KW-0539">Nucleus</keyword>
<keyword evidence="4" id="KW-0804">Transcription</keyword>
<dbReference type="Pfam" id="PF00170">
    <property type="entry name" value="bZIP_1"/>
    <property type="match status" value="1"/>
</dbReference>
<dbReference type="SMART" id="SM00338">
    <property type="entry name" value="BRLZ"/>
    <property type="match status" value="1"/>
</dbReference>
<evidence type="ECO:0000259" key="8">
    <source>
        <dbReference type="PROSITE" id="PS50217"/>
    </source>
</evidence>
<feature type="compositionally biased region" description="Polar residues" evidence="7">
    <location>
        <begin position="327"/>
        <end position="354"/>
    </location>
</feature>
<keyword evidence="10" id="KW-1185">Reference proteome</keyword>
<keyword evidence="6" id="KW-0175">Coiled coil</keyword>
<evidence type="ECO:0000256" key="2">
    <source>
        <dbReference type="ARBA" id="ARBA00023015"/>
    </source>
</evidence>
<feature type="region of interest" description="Disordered" evidence="7">
    <location>
        <begin position="285"/>
        <end position="354"/>
    </location>
</feature>
<dbReference type="FunFam" id="1.20.5.170:FF:000083">
    <property type="entry name" value="Transcription factor VIP1"/>
    <property type="match status" value="1"/>
</dbReference>
<comment type="caution">
    <text evidence="9">The sequence shown here is derived from an EMBL/GenBank/DDBJ whole genome shotgun (WGS) entry which is preliminary data.</text>
</comment>
<evidence type="ECO:0000256" key="4">
    <source>
        <dbReference type="ARBA" id="ARBA00023163"/>
    </source>
</evidence>
<evidence type="ECO:0000256" key="7">
    <source>
        <dbReference type="SAM" id="MobiDB-lite"/>
    </source>
</evidence>
<proteinExistence type="predicted"/>
<feature type="region of interest" description="Disordered" evidence="7">
    <location>
        <begin position="134"/>
        <end position="158"/>
    </location>
</feature>
<feature type="domain" description="BZIP" evidence="8">
    <location>
        <begin position="186"/>
        <end position="249"/>
    </location>
</feature>
<comment type="subcellular location">
    <subcellularLocation>
        <location evidence="1">Nucleus</location>
    </subcellularLocation>
</comment>
<feature type="non-terminal residue" evidence="9">
    <location>
        <position position="1"/>
    </location>
</feature>
<evidence type="ECO:0000313" key="10">
    <source>
        <dbReference type="Proteomes" id="UP000685013"/>
    </source>
</evidence>
<dbReference type="Proteomes" id="UP000685013">
    <property type="component" value="Chromosome 9"/>
</dbReference>
<protein>
    <submittedName>
        <fullName evidence="9">Transcription factor VIP1</fullName>
    </submittedName>
</protein>
<evidence type="ECO:0000256" key="3">
    <source>
        <dbReference type="ARBA" id="ARBA00023125"/>
    </source>
</evidence>
<dbReference type="PROSITE" id="PS50217">
    <property type="entry name" value="BZIP"/>
    <property type="match status" value="1"/>
</dbReference>
<dbReference type="GO" id="GO:0003700">
    <property type="term" value="F:DNA-binding transcription factor activity"/>
    <property type="evidence" value="ECO:0007669"/>
    <property type="project" value="InterPro"/>
</dbReference>
<dbReference type="PANTHER" id="PTHR13690:SF86">
    <property type="entry name" value="TRANSCRIPTION FACTOR VIP1"/>
    <property type="match status" value="1"/>
</dbReference>
<dbReference type="CDD" id="cd14703">
    <property type="entry name" value="bZIP_plant_RF2"/>
    <property type="match status" value="1"/>
</dbReference>
<feature type="compositionally biased region" description="Pro residues" evidence="7">
    <location>
        <begin position="293"/>
        <end position="303"/>
    </location>
</feature>
<reference evidence="9 10" key="1">
    <citation type="journal article" date="2021" name="Hortic Res">
        <title>The domestication of Cucurbita argyrosperma as revealed by the genome of its wild relative.</title>
        <authorList>
            <person name="Barrera-Redondo J."/>
            <person name="Sanchez-de la Vega G."/>
            <person name="Aguirre-Liguori J.A."/>
            <person name="Castellanos-Morales G."/>
            <person name="Gutierrez-Guerrero Y.T."/>
            <person name="Aguirre-Dugua X."/>
            <person name="Aguirre-Planter E."/>
            <person name="Tenaillon M.I."/>
            <person name="Lira-Saade R."/>
            <person name="Eguiarte L.E."/>
        </authorList>
    </citation>
    <scope>NUCLEOTIDE SEQUENCE [LARGE SCALE GENOMIC DNA]</scope>
    <source>
        <strain evidence="9">JBR-2021</strain>
    </source>
</reference>
<keyword evidence="3" id="KW-0238">DNA-binding</keyword>